<proteinExistence type="inferred from homology"/>
<comment type="caution">
    <text evidence="5">The sequence shown here is derived from an EMBL/GenBank/DDBJ whole genome shotgun (WGS) entry which is preliminary data.</text>
</comment>
<dbReference type="GO" id="GO:0000270">
    <property type="term" value="P:peptidoglycan metabolic process"/>
    <property type="evidence" value="ECO:0007669"/>
    <property type="project" value="InterPro"/>
</dbReference>
<dbReference type="SUPFAM" id="SSF53955">
    <property type="entry name" value="Lysozyme-like"/>
    <property type="match status" value="1"/>
</dbReference>
<dbReference type="InterPro" id="IPR000189">
    <property type="entry name" value="Transglyc_AS"/>
</dbReference>
<dbReference type="Gene3D" id="1.10.530.10">
    <property type="match status" value="1"/>
</dbReference>
<dbReference type="GO" id="GO:0016020">
    <property type="term" value="C:membrane"/>
    <property type="evidence" value="ECO:0007669"/>
    <property type="project" value="InterPro"/>
</dbReference>
<dbReference type="InterPro" id="IPR008258">
    <property type="entry name" value="Transglycosylase_SLT_dom_1"/>
</dbReference>
<reference evidence="5" key="1">
    <citation type="submission" date="2022-02" db="EMBL/GenBank/DDBJ databases">
        <title>Vibrio sp. nov, a new bacterium isolated from seawater.</title>
        <authorList>
            <person name="Yuan Y."/>
        </authorList>
    </citation>
    <scope>NUCLEOTIDE SEQUENCE</scope>
    <source>
        <strain evidence="5">ZSDZ65</strain>
    </source>
</reference>
<dbReference type="InterPro" id="IPR023346">
    <property type="entry name" value="Lysozyme-like_dom_sf"/>
</dbReference>
<dbReference type="GO" id="GO:0008933">
    <property type="term" value="F:peptidoglycan lytic transglycosylase activity"/>
    <property type="evidence" value="ECO:0007669"/>
    <property type="project" value="InterPro"/>
</dbReference>
<dbReference type="PANTHER" id="PTHR37423">
    <property type="entry name" value="SOLUBLE LYTIC MUREIN TRANSGLYCOSYLASE-RELATED"/>
    <property type="match status" value="1"/>
</dbReference>
<evidence type="ECO:0000259" key="4">
    <source>
        <dbReference type="Pfam" id="PF01464"/>
    </source>
</evidence>
<evidence type="ECO:0000256" key="2">
    <source>
        <dbReference type="SAM" id="MobiDB-lite"/>
    </source>
</evidence>
<dbReference type="PANTHER" id="PTHR37423:SF2">
    <property type="entry name" value="MEMBRANE-BOUND LYTIC MUREIN TRANSGLYCOSYLASE C"/>
    <property type="match status" value="1"/>
</dbReference>
<feature type="region of interest" description="Disordered" evidence="2">
    <location>
        <begin position="1"/>
        <end position="24"/>
    </location>
</feature>
<keyword evidence="3" id="KW-0812">Transmembrane</keyword>
<dbReference type="AlphaFoldDB" id="A0A9X3CJS6"/>
<comment type="similarity">
    <text evidence="1">Belongs to the transglycosylase Slt family.</text>
</comment>
<dbReference type="CDD" id="cd16894">
    <property type="entry name" value="MltD-like"/>
    <property type="match status" value="1"/>
</dbReference>
<keyword evidence="6" id="KW-1185">Reference proteome</keyword>
<gene>
    <name evidence="5" type="ORF">MD535_00950</name>
</gene>
<evidence type="ECO:0000313" key="6">
    <source>
        <dbReference type="Proteomes" id="UP001155587"/>
    </source>
</evidence>
<dbReference type="Pfam" id="PF01464">
    <property type="entry name" value="SLT"/>
    <property type="match status" value="1"/>
</dbReference>
<evidence type="ECO:0000256" key="3">
    <source>
        <dbReference type="SAM" id="Phobius"/>
    </source>
</evidence>
<dbReference type="PROSITE" id="PS00922">
    <property type="entry name" value="TRANSGLYCOSYLASE"/>
    <property type="match status" value="1"/>
</dbReference>
<organism evidence="5 6">
    <name type="scientific">Vibrio qingdaonensis</name>
    <dbReference type="NCBI Taxonomy" id="2829491"/>
    <lineage>
        <taxon>Bacteria</taxon>
        <taxon>Pseudomonadati</taxon>
        <taxon>Pseudomonadota</taxon>
        <taxon>Gammaproteobacteria</taxon>
        <taxon>Vibrionales</taxon>
        <taxon>Vibrionaceae</taxon>
        <taxon>Vibrio</taxon>
    </lineage>
</organism>
<feature type="transmembrane region" description="Helical" evidence="3">
    <location>
        <begin position="35"/>
        <end position="56"/>
    </location>
</feature>
<evidence type="ECO:0000256" key="1">
    <source>
        <dbReference type="ARBA" id="ARBA00007734"/>
    </source>
</evidence>
<protein>
    <submittedName>
        <fullName evidence="5">Lytic transglycosylase domain-containing protein</fullName>
    </submittedName>
</protein>
<dbReference type="EMBL" id="JAKRRY010000001">
    <property type="protein sequence ID" value="MCW8344596.1"/>
    <property type="molecule type" value="Genomic_DNA"/>
</dbReference>
<keyword evidence="3" id="KW-0472">Membrane</keyword>
<accession>A0A9X3CJS6</accession>
<feature type="domain" description="Transglycosylase SLT" evidence="4">
    <location>
        <begin position="100"/>
        <end position="206"/>
    </location>
</feature>
<dbReference type="Proteomes" id="UP001155587">
    <property type="component" value="Unassembled WGS sequence"/>
</dbReference>
<evidence type="ECO:0000313" key="5">
    <source>
        <dbReference type="EMBL" id="MCW8344596.1"/>
    </source>
</evidence>
<name>A0A9X3CJS6_9VIBR</name>
<keyword evidence="3" id="KW-1133">Transmembrane helix</keyword>
<sequence length="267" mass="30254">MVDMIQQMTTPADSQVAQLTRPSQTSSANNRRQLAWYRLAFLYIILFTLLMAYHPFSHAQYRPPERLIAPHLVKLTPYQKQILDKFTQFEPLVSSIFQQLEQRALPDHLVLIPMLESSFNPNAVSHANAAGLWQLMPLTAQRFGLKVSTNNDQRFDIAASTSAALQYLSFLHHKFGGDISLTLAAYNAGEGRVQRAIKRAGSTQFSQLTLPQETVNYVHRFYALQRLVNISELKSKPSAAFMLFVTDQQWQKSPLINLSPLPPLISL</sequence>